<organism evidence="2 3">
    <name type="scientific">[Mycobacterium] fortunisiensis</name>
    <dbReference type="NCBI Taxonomy" id="2600579"/>
    <lineage>
        <taxon>Bacteria</taxon>
        <taxon>Bacillati</taxon>
        <taxon>Actinomycetota</taxon>
        <taxon>Actinomycetes</taxon>
        <taxon>Mycobacteriales</taxon>
        <taxon>Mycobacteriaceae</taxon>
        <taxon>Mycolicibacterium</taxon>
    </lineage>
</organism>
<name>A0ABS6KU03_9MYCO</name>
<keyword evidence="1" id="KW-1133">Transmembrane helix</keyword>
<reference evidence="2 3" key="1">
    <citation type="journal article" date="2021" name="Sci. Rep.">
        <title>Phenotypic and genomic hallmarks of a novel, potentially pathogenic rapidly growing Mycobacterium species related to the Mycobacterium fortuitum complex.</title>
        <authorList>
            <person name="Gharbi R."/>
            <person name="Khanna V."/>
            <person name="Frigui W."/>
            <person name="Mhenni B."/>
            <person name="Brosch R."/>
            <person name="Mardassi H."/>
        </authorList>
    </citation>
    <scope>NUCLEOTIDE SEQUENCE [LARGE SCALE GENOMIC DNA]</scope>
    <source>
        <strain evidence="2 3">TNTM28</strain>
    </source>
</reference>
<keyword evidence="1" id="KW-0812">Transmembrane</keyword>
<keyword evidence="1" id="KW-0472">Membrane</keyword>
<dbReference type="Proteomes" id="UP000812982">
    <property type="component" value="Unassembled WGS sequence"/>
</dbReference>
<accession>A0ABS6KU03</accession>
<comment type="caution">
    <text evidence="2">The sequence shown here is derived from an EMBL/GenBank/DDBJ whole genome shotgun (WGS) entry which is preliminary data.</text>
</comment>
<feature type="transmembrane region" description="Helical" evidence="1">
    <location>
        <begin position="114"/>
        <end position="134"/>
    </location>
</feature>
<keyword evidence="3" id="KW-1185">Reference proteome</keyword>
<feature type="transmembrane region" description="Helical" evidence="1">
    <location>
        <begin position="20"/>
        <end position="41"/>
    </location>
</feature>
<evidence type="ECO:0000313" key="3">
    <source>
        <dbReference type="Proteomes" id="UP000812982"/>
    </source>
</evidence>
<dbReference type="EMBL" id="VOMB01000027">
    <property type="protein sequence ID" value="MBU9767114.1"/>
    <property type="molecule type" value="Genomic_DNA"/>
</dbReference>
<protein>
    <recommendedName>
        <fullName evidence="4">DUF4345 domain-containing protein</fullName>
    </recommendedName>
</protein>
<dbReference type="RefSeq" id="WP_217160997.1">
    <property type="nucleotide sequence ID" value="NZ_VOMB01000027.1"/>
</dbReference>
<proteinExistence type="predicted"/>
<evidence type="ECO:0000313" key="2">
    <source>
        <dbReference type="EMBL" id="MBU9767114.1"/>
    </source>
</evidence>
<evidence type="ECO:0008006" key="4">
    <source>
        <dbReference type="Google" id="ProtNLM"/>
    </source>
</evidence>
<gene>
    <name evidence="2" type="ORF">FR943_25190</name>
</gene>
<sequence>MATTAKTSATTAATQTRSRYPGVVLAVFGVYSVALGLFMLLAPGPFYDTIGAFGTRNDHYIFDNASFELPLGLMMLAAFQWPSWRVPTLAFATAHWALHSLSHLIDTDHAAGNWVGWLEAGGLVLTTVLLAIALRTSISDDKTGEP</sequence>
<evidence type="ECO:0000256" key="1">
    <source>
        <dbReference type="SAM" id="Phobius"/>
    </source>
</evidence>